<feature type="region of interest" description="Disordered" evidence="2">
    <location>
        <begin position="410"/>
        <end position="429"/>
    </location>
</feature>
<organism evidence="3 4">
    <name type="scientific">Mortierella alpina</name>
    <name type="common">Oleaginous fungus</name>
    <name type="synonym">Mortierella renispora</name>
    <dbReference type="NCBI Taxonomy" id="64518"/>
    <lineage>
        <taxon>Eukaryota</taxon>
        <taxon>Fungi</taxon>
        <taxon>Fungi incertae sedis</taxon>
        <taxon>Mucoromycota</taxon>
        <taxon>Mortierellomycotina</taxon>
        <taxon>Mortierellomycetes</taxon>
        <taxon>Mortierellales</taxon>
        <taxon>Mortierellaceae</taxon>
        <taxon>Mortierella</taxon>
    </lineage>
</organism>
<dbReference type="AlphaFoldDB" id="A0A9P6LXG3"/>
<feature type="compositionally biased region" description="Basic and acidic residues" evidence="2">
    <location>
        <begin position="623"/>
        <end position="632"/>
    </location>
</feature>
<feature type="region of interest" description="Disordered" evidence="2">
    <location>
        <begin position="617"/>
        <end position="643"/>
    </location>
</feature>
<feature type="region of interest" description="Disordered" evidence="2">
    <location>
        <begin position="459"/>
        <end position="484"/>
    </location>
</feature>
<sequence length="643" mass="70920">MDRFTKELDTIEAERQKFMAHHHQLAERTTLLSYDELRILEGRWIEKIDGQWRPILSFVERNLDRKESLQSMLDSDHGKGSSVLNGRTMVADVDSKAHVQEHGYVKCAQGSNVDPASVLLAWKRSLQLLETKTSRSRESSAKAPSNHTGPLNDLSSSHSLQLQRIRGSRQKLEIRLQEASKRVERLKSATQEAIACSRSIARCLGPSANDGSFSDEVQSIRDTLGASGSQTKTYDRSSHRGLREALGGRDAHLMLSAEVVADRAVASKPVLAASAIPSKSIFQRLGASKKRRQSSDFDTRRYIPSVAESHDPLQETPLTPDRPQQTKRVDIFDSGLQEPPETPSKRTKIDSFEIDLVGRRTTGHVELKTPVKERSVNNNLVDTSVPSSPSSRVLDRKRTLAVRSPKLTLDDLRAPTPKPMKISSTDGPTAGLKMPIMFLHTPQQKKLYEMLAETENPKLSRPFNALTPPSKSDDKFGRISLSPKTPLKPSPFTSSIFTRFKTSSGLQRAEGRPLGLAGSTVPKSPSTSGLFLLDSPRAATSEYPTSPLANKRPTRPLAASVRVNHLLTGNSVALDRICNSDNGADRHSHTLTVAQVEPKENKLESVQITQAQTVKIPSTSPEKLMKSDRKTEAVTAQVDLRAS</sequence>
<name>A0A9P6LXG3_MORAP</name>
<dbReference type="EMBL" id="JAAAHY010001197">
    <property type="protein sequence ID" value="KAF9951516.1"/>
    <property type="molecule type" value="Genomic_DNA"/>
</dbReference>
<evidence type="ECO:0000256" key="1">
    <source>
        <dbReference type="SAM" id="Coils"/>
    </source>
</evidence>
<protein>
    <submittedName>
        <fullName evidence="3">Uncharacterized protein</fullName>
    </submittedName>
</protein>
<keyword evidence="4" id="KW-1185">Reference proteome</keyword>
<comment type="caution">
    <text evidence="3">The sequence shown here is derived from an EMBL/GenBank/DDBJ whole genome shotgun (WGS) entry which is preliminary data.</text>
</comment>
<feature type="coiled-coil region" evidence="1">
    <location>
        <begin position="162"/>
        <end position="189"/>
    </location>
</feature>
<gene>
    <name evidence="3" type="ORF">BGZ70_000945</name>
</gene>
<evidence type="ECO:0000256" key="2">
    <source>
        <dbReference type="SAM" id="MobiDB-lite"/>
    </source>
</evidence>
<feature type="region of interest" description="Disordered" evidence="2">
    <location>
        <begin position="503"/>
        <end position="531"/>
    </location>
</feature>
<dbReference type="OrthoDB" id="5575722at2759"/>
<feature type="compositionally biased region" description="Polar residues" evidence="2">
    <location>
        <begin position="142"/>
        <end position="162"/>
    </location>
</feature>
<feature type="region of interest" description="Disordered" evidence="2">
    <location>
        <begin position="285"/>
        <end position="326"/>
    </location>
</feature>
<keyword evidence="1" id="KW-0175">Coiled coil</keyword>
<feature type="non-terminal residue" evidence="3">
    <location>
        <position position="643"/>
    </location>
</feature>
<evidence type="ECO:0000313" key="4">
    <source>
        <dbReference type="Proteomes" id="UP000738359"/>
    </source>
</evidence>
<dbReference type="Proteomes" id="UP000738359">
    <property type="component" value="Unassembled WGS sequence"/>
</dbReference>
<evidence type="ECO:0000313" key="3">
    <source>
        <dbReference type="EMBL" id="KAF9951516.1"/>
    </source>
</evidence>
<accession>A0A9P6LXG3</accession>
<feature type="region of interest" description="Disordered" evidence="2">
    <location>
        <begin position="133"/>
        <end position="162"/>
    </location>
</feature>
<reference evidence="3" key="1">
    <citation type="journal article" date="2020" name="Fungal Divers.">
        <title>Resolving the Mortierellaceae phylogeny through synthesis of multi-gene phylogenetics and phylogenomics.</title>
        <authorList>
            <person name="Vandepol N."/>
            <person name="Liber J."/>
            <person name="Desiro A."/>
            <person name="Na H."/>
            <person name="Kennedy M."/>
            <person name="Barry K."/>
            <person name="Grigoriev I.V."/>
            <person name="Miller A.N."/>
            <person name="O'Donnell K."/>
            <person name="Stajich J.E."/>
            <person name="Bonito G."/>
        </authorList>
    </citation>
    <scope>NUCLEOTIDE SEQUENCE</scope>
    <source>
        <strain evidence="3">CK1249</strain>
    </source>
</reference>
<proteinExistence type="predicted"/>